<protein>
    <recommendedName>
        <fullName evidence="4">Flp pilus assembly protein TadB</fullName>
    </recommendedName>
</protein>
<gene>
    <name evidence="2" type="ORF">HRbin22_01370</name>
</gene>
<organism evidence="2 3">
    <name type="scientific">Candidatus Thermoflexus japonica</name>
    <dbReference type="NCBI Taxonomy" id="2035417"/>
    <lineage>
        <taxon>Bacteria</taxon>
        <taxon>Bacillati</taxon>
        <taxon>Chloroflexota</taxon>
        <taxon>Thermoflexia</taxon>
        <taxon>Thermoflexales</taxon>
        <taxon>Thermoflexaceae</taxon>
        <taxon>Thermoflexus</taxon>
    </lineage>
</organism>
<sequence length="315" mass="33346">MGDALAILVGAIVGAGALWAIARPREQLLALQGLREARGRLGLAGMLRAAGIDMPPLLFLQFAALWAAGGFFLGLAAGLGLVSAVMLAAFGATFYYIRAREQAAERRLRLATELMVFLRGVAGGLRAGLPRSEAVARAKELAGPLARAAVSDLEARLDRAGASPEAREEAIWAWARDYGHPVVTATAQVLGVLAAGGAGIQDLVGAIAESLDRIRRILQVARARGRGMQNQIYMIIAMSALGLVLLSSAAPEFRELLLSNPLNPILVVGGWFGSLLLSEYLMDRYFSLEETVGIARGRAGLIPLDRYGNPILPEA</sequence>
<dbReference type="Proteomes" id="UP000236642">
    <property type="component" value="Unassembled WGS sequence"/>
</dbReference>
<reference evidence="3" key="1">
    <citation type="submission" date="2017-09" db="EMBL/GenBank/DDBJ databases">
        <title>Metaegenomics of thermophilic ammonia-oxidizing enrichment culture.</title>
        <authorList>
            <person name="Kato S."/>
            <person name="Suzuki K."/>
        </authorList>
    </citation>
    <scope>NUCLEOTIDE SEQUENCE [LARGE SCALE GENOMIC DNA]</scope>
</reference>
<accession>A0A2H5Y6Q0</accession>
<comment type="caution">
    <text evidence="2">The sequence shown here is derived from an EMBL/GenBank/DDBJ whole genome shotgun (WGS) entry which is preliminary data.</text>
</comment>
<evidence type="ECO:0000313" key="3">
    <source>
        <dbReference type="Proteomes" id="UP000236642"/>
    </source>
</evidence>
<feature type="transmembrane region" description="Helical" evidence="1">
    <location>
        <begin position="43"/>
        <end position="66"/>
    </location>
</feature>
<evidence type="ECO:0000313" key="2">
    <source>
        <dbReference type="EMBL" id="GBD09123.1"/>
    </source>
</evidence>
<keyword evidence="1" id="KW-1133">Transmembrane helix</keyword>
<feature type="transmembrane region" description="Helical" evidence="1">
    <location>
        <begin position="72"/>
        <end position="97"/>
    </location>
</feature>
<feature type="transmembrane region" description="Helical" evidence="1">
    <location>
        <begin position="262"/>
        <end position="281"/>
    </location>
</feature>
<evidence type="ECO:0000256" key="1">
    <source>
        <dbReference type="SAM" id="Phobius"/>
    </source>
</evidence>
<proteinExistence type="predicted"/>
<dbReference type="EMBL" id="BEHY01000027">
    <property type="protein sequence ID" value="GBD09123.1"/>
    <property type="molecule type" value="Genomic_DNA"/>
</dbReference>
<feature type="transmembrane region" description="Helical" evidence="1">
    <location>
        <begin position="6"/>
        <end position="22"/>
    </location>
</feature>
<keyword evidence="1" id="KW-0812">Transmembrane</keyword>
<keyword evidence="1" id="KW-0472">Membrane</keyword>
<feature type="transmembrane region" description="Helical" evidence="1">
    <location>
        <begin position="232"/>
        <end position="250"/>
    </location>
</feature>
<name>A0A2H5Y6Q0_9CHLR</name>
<evidence type="ECO:0008006" key="4">
    <source>
        <dbReference type="Google" id="ProtNLM"/>
    </source>
</evidence>
<dbReference type="AlphaFoldDB" id="A0A2H5Y6Q0"/>